<dbReference type="EMBL" id="JACHHV010000003">
    <property type="protein sequence ID" value="MBB5887440.1"/>
    <property type="molecule type" value="Genomic_DNA"/>
</dbReference>
<dbReference type="InterPro" id="IPR010964">
    <property type="entry name" value="M20A_pepV-rel"/>
</dbReference>
<evidence type="ECO:0000256" key="8">
    <source>
        <dbReference type="ARBA" id="ARBA00023049"/>
    </source>
</evidence>
<dbReference type="PANTHER" id="PTHR43808:SF31">
    <property type="entry name" value="N-ACETYL-L-CITRULLINE DEACETYLASE"/>
    <property type="match status" value="1"/>
</dbReference>
<dbReference type="GO" id="GO:0006508">
    <property type="term" value="P:proteolysis"/>
    <property type="evidence" value="ECO:0007669"/>
    <property type="project" value="UniProtKB-KW"/>
</dbReference>
<dbReference type="Gene3D" id="3.40.630.10">
    <property type="entry name" value="Zn peptidases"/>
    <property type="match status" value="1"/>
</dbReference>
<dbReference type="NCBIfam" id="TIGR01887">
    <property type="entry name" value="dipeptidaselike"/>
    <property type="match status" value="1"/>
</dbReference>
<comment type="caution">
    <text evidence="9">The sequence shown here is derived from an EMBL/GenBank/DDBJ whole genome shotgun (WGS) entry which is preliminary data.</text>
</comment>
<keyword evidence="4" id="KW-0479">Metal-binding</keyword>
<dbReference type="GO" id="GO:0016805">
    <property type="term" value="F:dipeptidase activity"/>
    <property type="evidence" value="ECO:0007669"/>
    <property type="project" value="UniProtKB-KW"/>
</dbReference>
<dbReference type="Proteomes" id="UP000562464">
    <property type="component" value="Unassembled WGS sequence"/>
</dbReference>
<keyword evidence="3" id="KW-0645">Protease</keyword>
<keyword evidence="6" id="KW-0862">Zinc</keyword>
<dbReference type="GO" id="GO:0008237">
    <property type="term" value="F:metallopeptidase activity"/>
    <property type="evidence" value="ECO:0007669"/>
    <property type="project" value="UniProtKB-KW"/>
</dbReference>
<dbReference type="GO" id="GO:0006526">
    <property type="term" value="P:L-arginine biosynthetic process"/>
    <property type="evidence" value="ECO:0007669"/>
    <property type="project" value="TreeGrafter"/>
</dbReference>
<dbReference type="InterPro" id="IPR036264">
    <property type="entry name" value="Bact_exopeptidase_dim_dom"/>
</dbReference>
<evidence type="ECO:0000256" key="2">
    <source>
        <dbReference type="ARBA" id="ARBA00006247"/>
    </source>
</evidence>
<dbReference type="Gene3D" id="3.30.70.360">
    <property type="match status" value="2"/>
</dbReference>
<keyword evidence="10" id="KW-1185">Reference proteome</keyword>
<evidence type="ECO:0000256" key="4">
    <source>
        <dbReference type="ARBA" id="ARBA00022723"/>
    </source>
</evidence>
<evidence type="ECO:0000256" key="6">
    <source>
        <dbReference type="ARBA" id="ARBA00022833"/>
    </source>
</evidence>
<keyword evidence="5 9" id="KW-0378">Hydrolase</keyword>
<dbReference type="SUPFAM" id="SSF55031">
    <property type="entry name" value="Bacterial exopeptidase dimerisation domain"/>
    <property type="match status" value="1"/>
</dbReference>
<comment type="cofactor">
    <cofactor evidence="1">
        <name>Zn(2+)</name>
        <dbReference type="ChEBI" id="CHEBI:29105"/>
    </cofactor>
</comment>
<evidence type="ECO:0000256" key="3">
    <source>
        <dbReference type="ARBA" id="ARBA00022670"/>
    </source>
</evidence>
<proteinExistence type="inferred from homology"/>
<evidence type="ECO:0000313" key="10">
    <source>
        <dbReference type="Proteomes" id="UP000562464"/>
    </source>
</evidence>
<dbReference type="GO" id="GO:0008777">
    <property type="term" value="F:acetylornithine deacetylase activity"/>
    <property type="evidence" value="ECO:0007669"/>
    <property type="project" value="TreeGrafter"/>
</dbReference>
<dbReference type="CDD" id="cd03888">
    <property type="entry name" value="M20_PepV"/>
    <property type="match status" value="1"/>
</dbReference>
<sequence length="469" mass="51433">MVEIDWAKEVEARKDDLFKDLFEVLSINSVKDMAHATEEFPVGPGAAKAMLKFLSLAERDGFRTKNLDNLVGYLEYGDADAEAFGLLGHMDVVPVDDKWHTDPFIPVIKDGKLYARGASDDKGPSMAAYYAVKIIKELGLPISKKIRFIVGTDEESGWSCMNHYLELEEMPKIGFSPDAEFPIINGEKAIIGVHTLFPTLKGVGDLKLESFKSGLALNMVPPTADAILTGAPASIEADFTLFLSKNGLTGQVTFDGDKAKLHLVGVGVHAMDPTLGKNSGTFLASFLNNYNFDASAANFLKVVSEYYHLVHHGEKLGVAFEHPVMGNVTTPANLFNYSAEGEKKVTLNVRFPAGTDVETIEKQMSKVLNPFDVKVEVEPGGNREPHYLSGEDPLVKTLLDVYEKHTGLKGFEESIGGGTYGRLLEHGVAFGALFQGRESTMHQPDEYMFVEDIIKAAIIYADAIYRLVK</sequence>
<dbReference type="PANTHER" id="PTHR43808">
    <property type="entry name" value="ACETYLORNITHINE DEACETYLASE"/>
    <property type="match status" value="1"/>
</dbReference>
<protein>
    <submittedName>
        <fullName evidence="9">Dipeptidase D</fullName>
        <ecNumber evidence="9">3.4.13.-</ecNumber>
    </submittedName>
</protein>
<dbReference type="Pfam" id="PF01546">
    <property type="entry name" value="Peptidase_M20"/>
    <property type="match status" value="1"/>
</dbReference>
<dbReference type="PROSITE" id="PS00759">
    <property type="entry name" value="ARGE_DAPE_CPG2_2"/>
    <property type="match status" value="1"/>
</dbReference>
<accession>A0A841C881</accession>
<dbReference type="RefSeq" id="WP_183538624.1">
    <property type="nucleotide sequence ID" value="NZ_JACHHV010000003.1"/>
</dbReference>
<evidence type="ECO:0000313" key="9">
    <source>
        <dbReference type="EMBL" id="MBB5887440.1"/>
    </source>
</evidence>
<dbReference type="EC" id="3.4.13.-" evidence="9"/>
<keyword evidence="8" id="KW-0482">Metalloprotease</keyword>
<organism evidence="9 10">
    <name type="scientific">Lactovum miscens</name>
    <dbReference type="NCBI Taxonomy" id="190387"/>
    <lineage>
        <taxon>Bacteria</taxon>
        <taxon>Bacillati</taxon>
        <taxon>Bacillota</taxon>
        <taxon>Bacilli</taxon>
        <taxon>Lactobacillales</taxon>
        <taxon>Streptococcaceae</taxon>
        <taxon>Lactovum</taxon>
    </lineage>
</organism>
<dbReference type="AlphaFoldDB" id="A0A841C881"/>
<dbReference type="InterPro" id="IPR001261">
    <property type="entry name" value="ArgE/DapE_CS"/>
</dbReference>
<evidence type="ECO:0000256" key="7">
    <source>
        <dbReference type="ARBA" id="ARBA00022997"/>
    </source>
</evidence>
<dbReference type="SUPFAM" id="SSF53187">
    <property type="entry name" value="Zn-dependent exopeptidases"/>
    <property type="match status" value="1"/>
</dbReference>
<dbReference type="InterPro" id="IPR050072">
    <property type="entry name" value="Peptidase_M20A"/>
</dbReference>
<keyword evidence="7 9" id="KW-0224">Dipeptidase</keyword>
<evidence type="ECO:0000256" key="5">
    <source>
        <dbReference type="ARBA" id="ARBA00022801"/>
    </source>
</evidence>
<name>A0A841C881_9LACT</name>
<dbReference type="InterPro" id="IPR002933">
    <property type="entry name" value="Peptidase_M20"/>
</dbReference>
<comment type="similarity">
    <text evidence="2">Belongs to the peptidase M20A family.</text>
</comment>
<dbReference type="NCBIfam" id="NF005591">
    <property type="entry name" value="PRK07318.1"/>
    <property type="match status" value="1"/>
</dbReference>
<evidence type="ECO:0000256" key="1">
    <source>
        <dbReference type="ARBA" id="ARBA00001947"/>
    </source>
</evidence>
<gene>
    <name evidence="9" type="ORF">HNQ37_000310</name>
</gene>
<dbReference type="GO" id="GO:0008270">
    <property type="term" value="F:zinc ion binding"/>
    <property type="evidence" value="ECO:0007669"/>
    <property type="project" value="InterPro"/>
</dbReference>
<reference evidence="9 10" key="1">
    <citation type="submission" date="2020-08" db="EMBL/GenBank/DDBJ databases">
        <title>Genomic Encyclopedia of Type Strains, Phase IV (KMG-IV): sequencing the most valuable type-strain genomes for metagenomic binning, comparative biology and taxonomic classification.</title>
        <authorList>
            <person name="Goeker M."/>
        </authorList>
    </citation>
    <scope>NUCLEOTIDE SEQUENCE [LARGE SCALE GENOMIC DNA]</scope>
    <source>
        <strain evidence="9 10">DSM 14925</strain>
    </source>
</reference>